<keyword evidence="2" id="KW-0812">Transmembrane</keyword>
<feature type="region of interest" description="Disordered" evidence="1">
    <location>
        <begin position="78"/>
        <end position="171"/>
    </location>
</feature>
<sequence length="894" mass="97905">MDRELEQKENLLREPDSGPSTVSIGSNSTVVASPSSPVHHRPGYHRAGSLVEQLPSFHETLSHQDYINTAYEGHGLGISVDDGQKRTSIPRVPVGSKISPTSPRSPNPLPSPNLARLGGKTYRPLQDQPEEDEGDGAFNNPSTPSVHQPFEASSEVEGLRQPAPAGSSRDFACKSKKPIELGRGSWLAVTILMLSIYSTVMSGMWLMLAIKKARYDHDFITTGRLSPNTLSVIFTAVAKSIELSFVTVFVAFLGQLLSTRAMKKHEKGITIAEMTMRSWVIQPGTLITHKESVRYAGGTFLGVFALFAALIATLYTTASDALVTPKLQYGKPDHRMMYGQVATSFANTAYVKAQCTTPIQEKNDQFNYQDTCIGIQHAGEAYHNYMQYLATWVGNIDSGNGSSDLAQRPEPVAMLYDNTTIKGSWINLGPEKNMSTLSGSYKRTVNNVTMAMPHPGVLQAAGDRINNILQPRDLSGLGEFYLNASVPSPSVNVLCANLSQHDLIPMVYELWSSDYNNGTIPNTTTWPDDFNLTMPRIYTTTAVDDLFGFDNVTQIHPIFSNLPKPYNTVFNYSIPWGPNAVYVLATSETSTYTMCSLRVSLSPNCSTEYHATMSGGTLQSHCDDPSNNLAYNHSEPNAPVGKWTPDWVSVASDWAMAISLNDGIFEGLSSNARLLTQLIPTFPALDPSLPSISEALAVLAGNSLLLSAINSPFIHYWNYSTTVNVLTDPQYQAFNATLKSLAYTSGGTNPWQGVFYIVLSLTFIINICCLLYFGVTGSLVTDFIDPLNLFSLSINSPPSAALDGSCGAGPEKEHFVVPWHIELDRENEHLYMESRDGGRKAEKRHKRLWSGSMATTEYELDGGESASTVARMYSKISRKRMTLPAIPIGGRGER</sequence>
<organism evidence="3 4">
    <name type="scientific">Cladonia borealis</name>
    <dbReference type="NCBI Taxonomy" id="184061"/>
    <lineage>
        <taxon>Eukaryota</taxon>
        <taxon>Fungi</taxon>
        <taxon>Dikarya</taxon>
        <taxon>Ascomycota</taxon>
        <taxon>Pezizomycotina</taxon>
        <taxon>Lecanoromycetes</taxon>
        <taxon>OSLEUM clade</taxon>
        <taxon>Lecanoromycetidae</taxon>
        <taxon>Lecanorales</taxon>
        <taxon>Lecanorineae</taxon>
        <taxon>Cladoniaceae</taxon>
        <taxon>Cladonia</taxon>
    </lineage>
</organism>
<feature type="region of interest" description="Disordered" evidence="1">
    <location>
        <begin position="1"/>
        <end position="51"/>
    </location>
</feature>
<dbReference type="Proteomes" id="UP001166286">
    <property type="component" value="Unassembled WGS sequence"/>
</dbReference>
<gene>
    <name evidence="3" type="ORF">JMJ35_008663</name>
</gene>
<keyword evidence="2" id="KW-1133">Transmembrane helix</keyword>
<proteinExistence type="predicted"/>
<keyword evidence="4" id="KW-1185">Reference proteome</keyword>
<dbReference type="AlphaFoldDB" id="A0AA39UZ41"/>
<evidence type="ECO:0000313" key="4">
    <source>
        <dbReference type="Proteomes" id="UP001166286"/>
    </source>
</evidence>
<dbReference type="EMBL" id="JAFEKC020000019">
    <property type="protein sequence ID" value="KAK0509292.1"/>
    <property type="molecule type" value="Genomic_DNA"/>
</dbReference>
<feature type="transmembrane region" description="Helical" evidence="2">
    <location>
        <begin position="230"/>
        <end position="257"/>
    </location>
</feature>
<evidence type="ECO:0000256" key="2">
    <source>
        <dbReference type="SAM" id="Phobius"/>
    </source>
</evidence>
<protein>
    <submittedName>
        <fullName evidence="3">Uncharacterized protein</fullName>
    </submittedName>
</protein>
<feature type="transmembrane region" description="Helical" evidence="2">
    <location>
        <begin position="295"/>
        <end position="315"/>
    </location>
</feature>
<comment type="caution">
    <text evidence="3">The sequence shown here is derived from an EMBL/GenBank/DDBJ whole genome shotgun (WGS) entry which is preliminary data.</text>
</comment>
<feature type="compositionally biased region" description="Basic and acidic residues" evidence="1">
    <location>
        <begin position="1"/>
        <end position="16"/>
    </location>
</feature>
<evidence type="ECO:0000256" key="1">
    <source>
        <dbReference type="SAM" id="MobiDB-lite"/>
    </source>
</evidence>
<feature type="transmembrane region" description="Helical" evidence="2">
    <location>
        <begin position="754"/>
        <end position="775"/>
    </location>
</feature>
<feature type="transmembrane region" description="Helical" evidence="2">
    <location>
        <begin position="186"/>
        <end position="210"/>
    </location>
</feature>
<feature type="compositionally biased region" description="Polar residues" evidence="1">
    <location>
        <begin position="18"/>
        <end position="36"/>
    </location>
</feature>
<name>A0AA39UZ41_9LECA</name>
<keyword evidence="2" id="KW-0472">Membrane</keyword>
<reference evidence="3" key="1">
    <citation type="submission" date="2023-03" db="EMBL/GenBank/DDBJ databases">
        <title>Complete genome of Cladonia borealis.</title>
        <authorList>
            <person name="Park H."/>
        </authorList>
    </citation>
    <scope>NUCLEOTIDE SEQUENCE</scope>
    <source>
        <strain evidence="3">ANT050790</strain>
    </source>
</reference>
<accession>A0AA39UZ41</accession>
<evidence type="ECO:0000313" key="3">
    <source>
        <dbReference type="EMBL" id="KAK0509292.1"/>
    </source>
</evidence>